<dbReference type="InterPro" id="IPR036291">
    <property type="entry name" value="NAD(P)-bd_dom_sf"/>
</dbReference>
<protein>
    <submittedName>
        <fullName evidence="1">NmrA family protein</fullName>
    </submittedName>
</protein>
<evidence type="ECO:0000313" key="2">
    <source>
        <dbReference type="Proteomes" id="UP000053859"/>
    </source>
</evidence>
<dbReference type="AlphaFoldDB" id="A0A0K8PLU6"/>
<dbReference type="Gene3D" id="3.90.25.10">
    <property type="entry name" value="UDP-galactose 4-epimerase, domain 1"/>
    <property type="match status" value="1"/>
</dbReference>
<dbReference type="PANTHER" id="PTHR43162:SF1">
    <property type="entry name" value="PRESTALK A DIFFERENTIATION PROTEIN A"/>
    <property type="match status" value="1"/>
</dbReference>
<dbReference type="InterPro" id="IPR051604">
    <property type="entry name" value="Ergot_Alk_Oxidoreductase"/>
</dbReference>
<gene>
    <name evidence="1" type="ORF">SAZU_3558</name>
</gene>
<accession>A0A0K8PLU6</accession>
<keyword evidence="2" id="KW-1185">Reference proteome</keyword>
<dbReference type="Gene3D" id="3.40.50.720">
    <property type="entry name" value="NAD(P)-binding Rossmann-like Domain"/>
    <property type="match status" value="1"/>
</dbReference>
<dbReference type="PANTHER" id="PTHR43162">
    <property type="match status" value="1"/>
</dbReference>
<evidence type="ECO:0000313" key="1">
    <source>
        <dbReference type="EMBL" id="GAP48723.1"/>
    </source>
</evidence>
<organism evidence="1 2">
    <name type="scientific">Streptomyces azureus</name>
    <dbReference type="NCBI Taxonomy" id="146537"/>
    <lineage>
        <taxon>Bacteria</taxon>
        <taxon>Bacillati</taxon>
        <taxon>Actinomycetota</taxon>
        <taxon>Actinomycetes</taxon>
        <taxon>Kitasatosporales</taxon>
        <taxon>Streptomycetaceae</taxon>
        <taxon>Streptomyces</taxon>
    </lineage>
</organism>
<dbReference type="EMBL" id="DF968271">
    <property type="protein sequence ID" value="GAP48723.1"/>
    <property type="molecule type" value="Genomic_DNA"/>
</dbReference>
<sequence>MTTPTLVPGATGTTGERVARLLTAREQRVKAASRRVVAVGGAEAVRFAWYEPGTFAEVLRGTDRVYLVPPIGSPEPAAVMLPFLEQARASGMGRAVLLGSSAIPSGGPAVGQVQQALPDLFETWAVVRPSWFMQNFTGDHPHARGIREHGTILTATGEGRVAFVDADDIAVRRCARADRRPVGGGRRAAWSSPGRRR</sequence>
<name>A0A0K8PLU6_STRAJ</name>
<dbReference type="PATRIC" id="fig|146537.3.peg.3773"/>
<dbReference type="SUPFAM" id="SSF51735">
    <property type="entry name" value="NAD(P)-binding Rossmann-fold domains"/>
    <property type="match status" value="1"/>
</dbReference>
<reference evidence="1" key="1">
    <citation type="journal article" date="2015" name="Genome Announc.">
        <title>Draft Genome Sequence of Thiostrepton-Producing Streptomyces azureus ATCC 14921.</title>
        <authorList>
            <person name="Sakihara K."/>
            <person name="Maeda J."/>
            <person name="Tashiro K."/>
            <person name="Fujino Y."/>
            <person name="Kuhara S."/>
            <person name="Ohshima T."/>
            <person name="Ogata S."/>
            <person name="Doi K."/>
        </authorList>
    </citation>
    <scope>NUCLEOTIDE SEQUENCE [LARGE SCALE GENOMIC DNA]</scope>
    <source>
        <strain evidence="1">ATCC14921</strain>
    </source>
</reference>
<proteinExistence type="predicted"/>
<dbReference type="Proteomes" id="UP000053859">
    <property type="component" value="Unassembled WGS sequence"/>
</dbReference>